<comment type="subcellular location">
    <subcellularLocation>
        <location evidence="1">Golgi apparatus membrane</location>
        <topology evidence="1">Peripheral membrane protein</topology>
    </subcellularLocation>
</comment>
<proteinExistence type="predicted"/>
<gene>
    <name evidence="11" type="ORF">L3Y34_002858</name>
</gene>
<evidence type="ECO:0000313" key="11">
    <source>
        <dbReference type="EMBL" id="ULT92962.1"/>
    </source>
</evidence>
<evidence type="ECO:0000256" key="3">
    <source>
        <dbReference type="ARBA" id="ARBA00022448"/>
    </source>
</evidence>
<dbReference type="Pfam" id="PF12022">
    <property type="entry name" value="COG2_C"/>
    <property type="match status" value="1"/>
</dbReference>
<dbReference type="InterPro" id="IPR052907">
    <property type="entry name" value="Beta-lactamase/esterase"/>
</dbReference>
<dbReference type="Pfam" id="PF06148">
    <property type="entry name" value="COG2_N"/>
    <property type="match status" value="1"/>
</dbReference>
<accession>A0AAE9A4N8</accession>
<dbReference type="InterPro" id="IPR001466">
    <property type="entry name" value="Beta-lactam-related"/>
</dbReference>
<dbReference type="EMBL" id="CP090894">
    <property type="protein sequence ID" value="ULT92962.1"/>
    <property type="molecule type" value="Genomic_DNA"/>
</dbReference>
<dbReference type="InterPro" id="IPR024603">
    <property type="entry name" value="COG_complex_COG2_C"/>
</dbReference>
<evidence type="ECO:0000259" key="10">
    <source>
        <dbReference type="Pfam" id="PF12022"/>
    </source>
</evidence>
<evidence type="ECO:0000256" key="7">
    <source>
        <dbReference type="ARBA" id="ARBA00031344"/>
    </source>
</evidence>
<organism evidence="11 12">
    <name type="scientific">Caenorhabditis briggsae</name>
    <dbReference type="NCBI Taxonomy" id="6238"/>
    <lineage>
        <taxon>Eukaryota</taxon>
        <taxon>Metazoa</taxon>
        <taxon>Ecdysozoa</taxon>
        <taxon>Nematoda</taxon>
        <taxon>Chromadorea</taxon>
        <taxon>Rhabditida</taxon>
        <taxon>Rhabditina</taxon>
        <taxon>Rhabditomorpha</taxon>
        <taxon>Rhabditoidea</taxon>
        <taxon>Rhabditidae</taxon>
        <taxon>Peloderinae</taxon>
        <taxon>Caenorhabditis</taxon>
    </lineage>
</organism>
<dbReference type="Proteomes" id="UP000827892">
    <property type="component" value="Chromosome IV"/>
</dbReference>
<evidence type="ECO:0000256" key="4">
    <source>
        <dbReference type="ARBA" id="ARBA00022927"/>
    </source>
</evidence>
<dbReference type="GO" id="GO:0000139">
    <property type="term" value="C:Golgi membrane"/>
    <property type="evidence" value="ECO:0007669"/>
    <property type="project" value="UniProtKB-SubCell"/>
</dbReference>
<protein>
    <recommendedName>
        <fullName evidence="2">Conserved oligomeric Golgi complex subunit 2</fullName>
    </recommendedName>
    <alternativeName>
        <fullName evidence="7">Component of oligomeric Golgi complex 2</fullName>
    </alternativeName>
</protein>
<keyword evidence="4" id="KW-0653">Protein transport</keyword>
<dbReference type="InterPro" id="IPR024602">
    <property type="entry name" value="COG_su2_N"/>
</dbReference>
<feature type="domain" description="Beta-lactamase-related" evidence="8">
    <location>
        <begin position="52"/>
        <end position="417"/>
    </location>
</feature>
<dbReference type="AlphaFoldDB" id="A0AAE9A4N8"/>
<evidence type="ECO:0000256" key="1">
    <source>
        <dbReference type="ARBA" id="ARBA00004395"/>
    </source>
</evidence>
<dbReference type="PANTHER" id="PTHR43319:SF7">
    <property type="entry name" value="BETA-LACTAMASE-RELATED DOMAIN-CONTAINING PROTEIN"/>
    <property type="match status" value="1"/>
</dbReference>
<dbReference type="PANTHER" id="PTHR43319">
    <property type="entry name" value="BETA-LACTAMASE-RELATED"/>
    <property type="match status" value="1"/>
</dbReference>
<dbReference type="Gene3D" id="3.40.710.10">
    <property type="entry name" value="DD-peptidase/beta-lactamase superfamily"/>
    <property type="match status" value="1"/>
</dbReference>
<dbReference type="SUPFAM" id="SSF56601">
    <property type="entry name" value="beta-lactamase/transpeptidase-like"/>
    <property type="match status" value="1"/>
</dbReference>
<evidence type="ECO:0000256" key="5">
    <source>
        <dbReference type="ARBA" id="ARBA00023034"/>
    </source>
</evidence>
<keyword evidence="6" id="KW-0472">Membrane</keyword>
<evidence type="ECO:0000256" key="6">
    <source>
        <dbReference type="ARBA" id="ARBA00023136"/>
    </source>
</evidence>
<sequence>MRLDFDTLGCLYLFAIPFVVQPFLSCWLTPYVNDDDVSGYVDERFQSVLEAFRRNFGQGEERDGAAFAVYYKGQEVVNLWGGYADKESQRKWKEDTKTVMFSASKAISSIVIAIMVDRGYLNYDDRIIEYWPEYGKYGKNGTTVEDVLSHKAGLPYLSDTVSIEDVKNGWKIMEKVENSVPAWTPGTASGYHAVTFGFILDGLVRKADPQGRDIKAFFEEEIAQPYDLDIQIGAKKSEAPYLTRLTMPSLWEFTRDIIKDPKILIMLGLMYVRFDTLVDKMRSNPDWLLVNYDTMVLNDPEIVSLNLPAVTAVANVRDVSRLLSMIVEKEIISNTTLLEISEPTLNSWHLEKVTIWPVIKGHGFFYEKHPLVPGAFTFGHPGYGGQFVHMDTESQISITYLSNGLKTGTGELCGTYMRLFNEVYNSVRRIEEDNGYILKMGTPHGSTMFTSPMAFSIDESKLCFNKTHFNRDDFNVERFMNLARQKADLKTIQQDLRLYLKSVQNSMIELINDDYADFVHLSSNLVSLQESLNKIELDVNRNWKEFEDSTKESLGMAERIEQKCNELSSNREKQAELRDRVAFLCVIEKLSEMLRRPPKSCSVLWLQKAANFVVELKSTSLSYQYSEEEKNAEAIVLSKLDTVLCEEGVRSASTDCQNLPLILPILTLTGNSHSLTAHLVSDLLYPKFVVEDEKKSQLERLEQVYQNVQMMRNTWAEKLGHHFREKIRSFLDDTLLTFALTFIDKCMGTVAVPSDTRLFHQCFIATQRFINSWPSAPSCRTLLKSLRDKFNLLVYFKLETHKFNKKIDQLLLPEKFEVCDKIDGEDFHFETSKSIFAAIEHVWSDGVYLEPIVDKLWDFTLRMLLKHYSWSQSIKNYLVEEKRDWMLMLLLRSDTEKLHQAVFDHALETMWGKLHDLSVDTAPFGQCLTKHGRAVDTFCEQLDADVLSFFSDALHRELSQVSDVPKQYRWTKRAPPTSHSKYTTSAIEMIKNFQEEIEKEEHPNVEKMIKDVSHTALCYFVGKAKEVQDGVEATGSSLSRFKRKTTPESGASVSDDDKIKCQIYHDAKFLLESAESLGVTAGDVDGLRGVVDRFKIKKENESVVPVVQTVAEAEKVGNKNDDF</sequence>
<evidence type="ECO:0000313" key="12">
    <source>
        <dbReference type="Proteomes" id="UP000827892"/>
    </source>
</evidence>
<feature type="domain" description="Conserved oligomeric Golgi complex subunit 2 N-terminal" evidence="9">
    <location>
        <begin position="462"/>
        <end position="536"/>
    </location>
</feature>
<keyword evidence="5" id="KW-0333">Golgi apparatus</keyword>
<keyword evidence="3" id="KW-0813">Transport</keyword>
<feature type="domain" description="COG complex component COG2 C-terminal" evidence="10">
    <location>
        <begin position="788"/>
        <end position="1067"/>
    </location>
</feature>
<dbReference type="Pfam" id="PF00144">
    <property type="entry name" value="Beta-lactamase"/>
    <property type="match status" value="1"/>
</dbReference>
<evidence type="ECO:0000259" key="9">
    <source>
        <dbReference type="Pfam" id="PF06148"/>
    </source>
</evidence>
<dbReference type="InterPro" id="IPR012338">
    <property type="entry name" value="Beta-lactam/transpept-like"/>
</dbReference>
<evidence type="ECO:0000256" key="2">
    <source>
        <dbReference type="ARBA" id="ARBA00020977"/>
    </source>
</evidence>
<name>A0AAE9A4N8_CAEBR</name>
<dbReference type="GO" id="GO:0015031">
    <property type="term" value="P:protein transport"/>
    <property type="evidence" value="ECO:0007669"/>
    <property type="project" value="UniProtKB-KW"/>
</dbReference>
<evidence type="ECO:0000259" key="8">
    <source>
        <dbReference type="Pfam" id="PF00144"/>
    </source>
</evidence>
<reference evidence="11 12" key="1">
    <citation type="submission" date="2022-05" db="EMBL/GenBank/DDBJ databases">
        <title>Chromosome-level reference genomes for two strains of Caenorhabditis briggsae: an improved platform for comparative genomics.</title>
        <authorList>
            <person name="Stevens L."/>
            <person name="Andersen E.C."/>
        </authorList>
    </citation>
    <scope>NUCLEOTIDE SEQUENCE [LARGE SCALE GENOMIC DNA]</scope>
    <source>
        <strain evidence="11">QX1410_ONT</strain>
        <tissue evidence="11">Whole-organism</tissue>
    </source>
</reference>